<keyword evidence="2" id="KW-1185">Reference proteome</keyword>
<accession>A0AAV2IGN4</accession>
<dbReference type="Proteomes" id="UP001497497">
    <property type="component" value="Unassembled WGS sequence"/>
</dbReference>
<dbReference type="AlphaFoldDB" id="A0AAV2IGN4"/>
<name>A0AAV2IGN4_LYMST</name>
<organism evidence="1 2">
    <name type="scientific">Lymnaea stagnalis</name>
    <name type="common">Great pond snail</name>
    <name type="synonym">Helix stagnalis</name>
    <dbReference type="NCBI Taxonomy" id="6523"/>
    <lineage>
        <taxon>Eukaryota</taxon>
        <taxon>Metazoa</taxon>
        <taxon>Spiralia</taxon>
        <taxon>Lophotrochozoa</taxon>
        <taxon>Mollusca</taxon>
        <taxon>Gastropoda</taxon>
        <taxon>Heterobranchia</taxon>
        <taxon>Euthyneura</taxon>
        <taxon>Panpulmonata</taxon>
        <taxon>Hygrophila</taxon>
        <taxon>Lymnaeoidea</taxon>
        <taxon>Lymnaeidae</taxon>
        <taxon>Lymnaea</taxon>
    </lineage>
</organism>
<gene>
    <name evidence="1" type="ORF">GSLYS_00017586001</name>
</gene>
<comment type="caution">
    <text evidence="1">The sequence shown here is derived from an EMBL/GenBank/DDBJ whole genome shotgun (WGS) entry which is preliminary data.</text>
</comment>
<dbReference type="EMBL" id="CAXITT010000595">
    <property type="protein sequence ID" value="CAL1544073.1"/>
    <property type="molecule type" value="Genomic_DNA"/>
</dbReference>
<proteinExistence type="predicted"/>
<sequence length="161" mass="18293">MAHRLPAAGIKTQLSDTFRFNTVQPPVRPCCKQPSPGPLCTIRPKYQCRPNPRTSNDAHIHKQSPMQCCAHLLPPAGIDPIAPEYFRFYRVIPSEKLRRKEMREAMAKGVCYNDGTQTCCPREDEPDYNPRPPLTNPGLLCSDDQDCCCEKVEYLCTRITQ</sequence>
<reference evidence="1 2" key="1">
    <citation type="submission" date="2024-04" db="EMBL/GenBank/DDBJ databases">
        <authorList>
            <consortium name="Genoscope - CEA"/>
            <person name="William W."/>
        </authorList>
    </citation>
    <scope>NUCLEOTIDE SEQUENCE [LARGE SCALE GENOMIC DNA]</scope>
</reference>
<protein>
    <submittedName>
        <fullName evidence="1">Uncharacterized protein</fullName>
    </submittedName>
</protein>
<evidence type="ECO:0000313" key="1">
    <source>
        <dbReference type="EMBL" id="CAL1544073.1"/>
    </source>
</evidence>
<evidence type="ECO:0000313" key="2">
    <source>
        <dbReference type="Proteomes" id="UP001497497"/>
    </source>
</evidence>